<evidence type="ECO:0008006" key="4">
    <source>
        <dbReference type="Google" id="ProtNLM"/>
    </source>
</evidence>
<proteinExistence type="predicted"/>
<organism evidence="2 3">
    <name type="scientific">Sedimenticola selenatireducens</name>
    <dbReference type="NCBI Taxonomy" id="191960"/>
    <lineage>
        <taxon>Bacteria</taxon>
        <taxon>Pseudomonadati</taxon>
        <taxon>Pseudomonadota</taxon>
        <taxon>Gammaproteobacteria</taxon>
        <taxon>Chromatiales</taxon>
        <taxon>Sedimenticolaceae</taxon>
        <taxon>Sedimenticola</taxon>
    </lineage>
</organism>
<dbReference type="Proteomes" id="UP000316649">
    <property type="component" value="Unassembled WGS sequence"/>
</dbReference>
<accession>A0A558DTP7</accession>
<dbReference type="OrthoDB" id="7066136at2"/>
<sequence>MRRLILTSQRLAAVFFVGMLLLFSPIVTLFDRPELWFGIPLLYLYLFSVWVLLIASMAFVIGGRK</sequence>
<gene>
    <name evidence="2" type="ORF">FHP88_05835</name>
</gene>
<dbReference type="EMBL" id="VMNH01000005">
    <property type="protein sequence ID" value="TVO76943.1"/>
    <property type="molecule type" value="Genomic_DNA"/>
</dbReference>
<name>A0A558DTP7_9GAMM</name>
<feature type="transmembrane region" description="Helical" evidence="1">
    <location>
        <begin position="12"/>
        <end position="30"/>
    </location>
</feature>
<keyword evidence="1" id="KW-1133">Transmembrane helix</keyword>
<reference evidence="2 3" key="1">
    <citation type="submission" date="2019-07" db="EMBL/GenBank/DDBJ databases">
        <title>The pathways for chlorine oxyanion respiration interact through the shared metabolite chlorate.</title>
        <authorList>
            <person name="Barnum T.P."/>
            <person name="Cheng Y."/>
            <person name="Hill K.A."/>
            <person name="Lucas L.N."/>
            <person name="Carlson H.K."/>
            <person name="Coates J.D."/>
        </authorList>
    </citation>
    <scope>NUCLEOTIDE SEQUENCE [LARGE SCALE GENOMIC DNA]</scope>
    <source>
        <strain evidence="2 3">BK-1</strain>
    </source>
</reference>
<keyword evidence="3" id="KW-1185">Reference proteome</keyword>
<evidence type="ECO:0000256" key="1">
    <source>
        <dbReference type="SAM" id="Phobius"/>
    </source>
</evidence>
<evidence type="ECO:0000313" key="3">
    <source>
        <dbReference type="Proteomes" id="UP000316649"/>
    </source>
</evidence>
<dbReference type="RefSeq" id="WP_144358072.1">
    <property type="nucleotide sequence ID" value="NZ_VMNH01000005.1"/>
</dbReference>
<protein>
    <recommendedName>
        <fullName evidence="4">DUF3311 domain-containing protein</fullName>
    </recommendedName>
</protein>
<dbReference type="AlphaFoldDB" id="A0A558DTP7"/>
<keyword evidence="1" id="KW-0812">Transmembrane</keyword>
<evidence type="ECO:0000313" key="2">
    <source>
        <dbReference type="EMBL" id="TVO76943.1"/>
    </source>
</evidence>
<comment type="caution">
    <text evidence="2">The sequence shown here is derived from an EMBL/GenBank/DDBJ whole genome shotgun (WGS) entry which is preliminary data.</text>
</comment>
<feature type="transmembrane region" description="Helical" evidence="1">
    <location>
        <begin position="42"/>
        <end position="62"/>
    </location>
</feature>
<keyword evidence="1" id="KW-0472">Membrane</keyword>